<evidence type="ECO:0000313" key="4">
    <source>
        <dbReference type="Proteomes" id="UP000693970"/>
    </source>
</evidence>
<keyword evidence="3" id="KW-0378">Hydrolase</keyword>
<keyword evidence="3" id="KW-0547">Nucleotide-binding</keyword>
<keyword evidence="3" id="KW-0347">Helicase</keyword>
<dbReference type="AlphaFoldDB" id="A0A9K3PCQ2"/>
<dbReference type="InterPro" id="IPR005114">
    <property type="entry name" value="Helicase_assoc"/>
</dbReference>
<dbReference type="PANTHER" id="PTHR33418:SF1">
    <property type="entry name" value="HELICASE-ASSOCIATED DOMAIN-CONTAINING PROTEIN"/>
    <property type="match status" value="1"/>
</dbReference>
<dbReference type="GO" id="GO:0004386">
    <property type="term" value="F:helicase activity"/>
    <property type="evidence" value="ECO:0007669"/>
    <property type="project" value="UniProtKB-KW"/>
</dbReference>
<name>A0A9K3PCQ2_9STRA</name>
<organism evidence="3 4">
    <name type="scientific">Nitzschia inconspicua</name>
    <dbReference type="NCBI Taxonomy" id="303405"/>
    <lineage>
        <taxon>Eukaryota</taxon>
        <taxon>Sar</taxon>
        <taxon>Stramenopiles</taxon>
        <taxon>Ochrophyta</taxon>
        <taxon>Bacillariophyta</taxon>
        <taxon>Bacillariophyceae</taxon>
        <taxon>Bacillariophycidae</taxon>
        <taxon>Bacillariales</taxon>
        <taxon>Bacillariaceae</taxon>
        <taxon>Nitzschia</taxon>
    </lineage>
</organism>
<dbReference type="Proteomes" id="UP000693970">
    <property type="component" value="Unassembled WGS sequence"/>
</dbReference>
<evidence type="ECO:0000259" key="2">
    <source>
        <dbReference type="Pfam" id="PF03457"/>
    </source>
</evidence>
<evidence type="ECO:0000256" key="1">
    <source>
        <dbReference type="SAM" id="MobiDB-lite"/>
    </source>
</evidence>
<dbReference type="Pfam" id="PF03457">
    <property type="entry name" value="HA"/>
    <property type="match status" value="2"/>
</dbReference>
<feature type="domain" description="Helicase-associated" evidence="2">
    <location>
        <begin position="198"/>
        <end position="265"/>
    </location>
</feature>
<keyword evidence="4" id="KW-1185">Reference proteome</keyword>
<dbReference type="EMBL" id="JAGRRH010000027">
    <property type="protein sequence ID" value="KAG7340259.1"/>
    <property type="molecule type" value="Genomic_DNA"/>
</dbReference>
<keyword evidence="3" id="KW-0067">ATP-binding</keyword>
<gene>
    <name evidence="3" type="ORF">IV203_023802</name>
</gene>
<feature type="region of interest" description="Disordered" evidence="1">
    <location>
        <begin position="123"/>
        <end position="151"/>
    </location>
</feature>
<evidence type="ECO:0000313" key="3">
    <source>
        <dbReference type="EMBL" id="KAG7340259.1"/>
    </source>
</evidence>
<comment type="caution">
    <text evidence="3">The sequence shown here is derived from an EMBL/GenBank/DDBJ whole genome shotgun (WGS) entry which is preliminary data.</text>
</comment>
<dbReference type="PANTHER" id="PTHR33418">
    <property type="entry name" value="HELICASE-ASSOCIATED"/>
    <property type="match status" value="1"/>
</dbReference>
<protein>
    <submittedName>
        <fullName evidence="3">Helicase domain protein</fullName>
    </submittedName>
</protein>
<reference evidence="3" key="2">
    <citation type="submission" date="2021-04" db="EMBL/GenBank/DDBJ databases">
        <authorList>
            <person name="Podell S."/>
        </authorList>
    </citation>
    <scope>NUCLEOTIDE SEQUENCE</scope>
    <source>
        <strain evidence="3">Hildebrandi</strain>
    </source>
</reference>
<dbReference type="OrthoDB" id="498381at2759"/>
<proteinExistence type="predicted"/>
<feature type="domain" description="Helicase-associated" evidence="2">
    <location>
        <begin position="140"/>
        <end position="193"/>
    </location>
</feature>
<sequence>MHSNRVRTGPNQDLDNLLSFLDRAEEIATSTSSAFMAKENDYESWDAFSRIEPTPIQPDLEITKQDSFIINNQKQLSHPDPIQTDQFCASEGKCLSNVNSNMDDAPLDLEEAIFPHMIAERLSEDSSSTSDKCPPVTSHSTEHGHLPVPHSYPPNQKLAQWVKRQRHQHKRKHMGHHSTLTDDREEKLLAVGFIFDSHRAAWYERFETLKAFFLAHGHCKIPAKFEDGSLNVWIKHQRRQYVVFMNGEKSTMSVERIAALNSIRFDWNPRKLLRLKTLYD</sequence>
<accession>A0A9K3PCQ2</accession>
<reference evidence="3" key="1">
    <citation type="journal article" date="2021" name="Sci. Rep.">
        <title>Diploid genomic architecture of Nitzschia inconspicua, an elite biomass production diatom.</title>
        <authorList>
            <person name="Oliver A."/>
            <person name="Podell S."/>
            <person name="Pinowska A."/>
            <person name="Traller J.C."/>
            <person name="Smith S.R."/>
            <person name="McClure R."/>
            <person name="Beliaev A."/>
            <person name="Bohutskyi P."/>
            <person name="Hill E.A."/>
            <person name="Rabines A."/>
            <person name="Zheng H."/>
            <person name="Allen L.Z."/>
            <person name="Kuo A."/>
            <person name="Grigoriev I.V."/>
            <person name="Allen A.E."/>
            <person name="Hazlebeck D."/>
            <person name="Allen E.E."/>
        </authorList>
    </citation>
    <scope>NUCLEOTIDE SEQUENCE</scope>
    <source>
        <strain evidence="3">Hildebrandi</strain>
    </source>
</reference>